<dbReference type="PANTHER" id="PTHR47369:SF1">
    <property type="entry name" value="BTB_POZ DOMAIN-CONTAINING PROTEIN"/>
    <property type="match status" value="1"/>
</dbReference>
<sequence>MNTKTSSSTSNNPYMHDLFQNGSFSDAEVKAFDTSYKLHRILLMKSPYFKCLIDWKNEEKSSTDSILVNESCVLNVETDDPLITKESFELVLRRLYYIQDCEKEDEIPAQMIATAFFFQMDDIKEAMRTYWTGEKANMSFFMTALQMVSDHDYGEYGTSLRERCKEYLYDNGWQAGHEAWRDIKPSLIPELVNADEFFVPNEFERIMFAVKVLQDSKADDDEIDLAITKFREEFNFFTLTYGQQCVILDQKLANEKLIFDLSSFTNASLLTSHIQYSLMMNQSSQISTEYYQLPHSPKFKKYSYKIKNSRSEIINVSTLVPPFRLSIVLKPALFKELFNDGSYNRGFAYCGSIWRMSIYEYSKSDSSFKFAVAQLPNSYSTPLLKGYTKASSKDLPYFNQILKQQKEPNLPLANEIFESGANFHDCRDCAPVYYQIFFEYNSVTPELRGVSRGNLVTCPRLTEDIPDMRWTVHVPDYVHEIIMEGKPEKPIKLTFVIGVA</sequence>
<keyword evidence="3" id="KW-1185">Reference proteome</keyword>
<evidence type="ECO:0000313" key="2">
    <source>
        <dbReference type="EMBL" id="GMG55631.1"/>
    </source>
</evidence>
<reference evidence="2" key="1">
    <citation type="submission" date="2023-04" db="EMBL/GenBank/DDBJ databases">
        <title>Ambrosiozyma monospora NBRC 1965.</title>
        <authorList>
            <person name="Ichikawa N."/>
            <person name="Sato H."/>
            <person name="Tonouchi N."/>
        </authorList>
    </citation>
    <scope>NUCLEOTIDE SEQUENCE</scope>
    <source>
        <strain evidence="2">NBRC 1965</strain>
    </source>
</reference>
<dbReference type="Gene3D" id="3.30.710.10">
    <property type="entry name" value="Potassium Channel Kv1.1, Chain A"/>
    <property type="match status" value="1"/>
</dbReference>
<dbReference type="PROSITE" id="PS50097">
    <property type="entry name" value="BTB"/>
    <property type="match status" value="1"/>
</dbReference>
<dbReference type="Pfam" id="PF00651">
    <property type="entry name" value="BTB"/>
    <property type="match status" value="1"/>
</dbReference>
<dbReference type="Proteomes" id="UP001165063">
    <property type="component" value="Unassembled WGS sequence"/>
</dbReference>
<dbReference type="InterPro" id="IPR011333">
    <property type="entry name" value="SKP1/BTB/POZ_sf"/>
</dbReference>
<comment type="caution">
    <text evidence="2">The sequence shown here is derived from an EMBL/GenBank/DDBJ whole genome shotgun (WGS) entry which is preliminary data.</text>
</comment>
<dbReference type="AlphaFoldDB" id="A0A9W7DJ62"/>
<feature type="domain" description="BTB" evidence="1">
    <location>
        <begin position="25"/>
        <end position="96"/>
    </location>
</feature>
<evidence type="ECO:0000313" key="3">
    <source>
        <dbReference type="Proteomes" id="UP001165063"/>
    </source>
</evidence>
<gene>
    <name evidence="2" type="ORF">Amon01_000770400</name>
</gene>
<dbReference type="SUPFAM" id="SSF54695">
    <property type="entry name" value="POZ domain"/>
    <property type="match status" value="1"/>
</dbReference>
<protein>
    <submittedName>
        <fullName evidence="2">Unnamed protein product</fullName>
    </submittedName>
</protein>
<evidence type="ECO:0000259" key="1">
    <source>
        <dbReference type="PROSITE" id="PS50097"/>
    </source>
</evidence>
<dbReference type="EMBL" id="BSXU01005957">
    <property type="protein sequence ID" value="GMG55631.1"/>
    <property type="molecule type" value="Genomic_DNA"/>
</dbReference>
<dbReference type="PANTHER" id="PTHR47369">
    <property type="entry name" value="BTB/POZ DOMAIN-CONTAINING PROTEIN"/>
    <property type="match status" value="1"/>
</dbReference>
<dbReference type="InterPro" id="IPR000210">
    <property type="entry name" value="BTB/POZ_dom"/>
</dbReference>
<name>A0A9W7DJ62_AMBMO</name>
<organism evidence="2 3">
    <name type="scientific">Ambrosiozyma monospora</name>
    <name type="common">Yeast</name>
    <name type="synonym">Endomycopsis monosporus</name>
    <dbReference type="NCBI Taxonomy" id="43982"/>
    <lineage>
        <taxon>Eukaryota</taxon>
        <taxon>Fungi</taxon>
        <taxon>Dikarya</taxon>
        <taxon>Ascomycota</taxon>
        <taxon>Saccharomycotina</taxon>
        <taxon>Pichiomycetes</taxon>
        <taxon>Pichiales</taxon>
        <taxon>Pichiaceae</taxon>
        <taxon>Ambrosiozyma</taxon>
    </lineage>
</organism>
<proteinExistence type="predicted"/>
<accession>A0A9W7DJ62</accession>
<dbReference type="OrthoDB" id="6359943at2759"/>